<gene>
    <name evidence="1" type="ORF">SAMN05216574_1025</name>
</gene>
<dbReference type="STRING" id="1798228.SAMN05216574_1025"/>
<dbReference type="Proteomes" id="UP000198589">
    <property type="component" value="Unassembled WGS sequence"/>
</dbReference>
<evidence type="ECO:0000313" key="1">
    <source>
        <dbReference type="EMBL" id="SFE04166.1"/>
    </source>
</evidence>
<keyword evidence="2" id="KW-1185">Reference proteome</keyword>
<reference evidence="2" key="1">
    <citation type="submission" date="2016-10" db="EMBL/GenBank/DDBJ databases">
        <authorList>
            <person name="Varghese N."/>
            <person name="Submissions S."/>
        </authorList>
    </citation>
    <scope>NUCLEOTIDE SEQUENCE [LARGE SCALE GENOMIC DNA]</scope>
    <source>
        <strain evidence="2">DSM 46838</strain>
    </source>
</reference>
<evidence type="ECO:0008006" key="3">
    <source>
        <dbReference type="Google" id="ProtNLM"/>
    </source>
</evidence>
<dbReference type="SUPFAM" id="SSF53686">
    <property type="entry name" value="Tryptophan synthase beta subunit-like PLP-dependent enzymes"/>
    <property type="match status" value="1"/>
</dbReference>
<proteinExistence type="predicted"/>
<dbReference type="GO" id="GO:1901605">
    <property type="term" value="P:alpha-amino acid metabolic process"/>
    <property type="evidence" value="ECO:0007669"/>
    <property type="project" value="UniProtKB-ARBA"/>
</dbReference>
<protein>
    <recommendedName>
        <fullName evidence="3">Capsular polysaccharide biosynthesis protein</fullName>
    </recommendedName>
</protein>
<dbReference type="InterPro" id="IPR036052">
    <property type="entry name" value="TrpB-like_PALP_sf"/>
</dbReference>
<dbReference type="InterPro" id="IPR050445">
    <property type="entry name" value="Bact_polysacc_biosynth/exp"/>
</dbReference>
<organism evidence="1 2">
    <name type="scientific">Blastococcus tunisiensis</name>
    <dbReference type="NCBI Taxonomy" id="1798228"/>
    <lineage>
        <taxon>Bacteria</taxon>
        <taxon>Bacillati</taxon>
        <taxon>Actinomycetota</taxon>
        <taxon>Actinomycetes</taxon>
        <taxon>Geodermatophilales</taxon>
        <taxon>Geodermatophilaceae</taxon>
        <taxon>Blastococcus</taxon>
    </lineage>
</organism>
<dbReference type="PANTHER" id="PTHR32309">
    <property type="entry name" value="TYROSINE-PROTEIN KINASE"/>
    <property type="match status" value="1"/>
</dbReference>
<dbReference type="AlphaFoldDB" id="A0A1I1X9S3"/>
<accession>A0A1I1X9S3</accession>
<name>A0A1I1X9S3_9ACTN</name>
<dbReference type="RefSeq" id="WP_092195222.1">
    <property type="nucleotide sequence ID" value="NZ_FOND01000002.1"/>
</dbReference>
<evidence type="ECO:0000313" key="2">
    <source>
        <dbReference type="Proteomes" id="UP000198589"/>
    </source>
</evidence>
<dbReference type="EMBL" id="FOND01000002">
    <property type="protein sequence ID" value="SFE04166.1"/>
    <property type="molecule type" value="Genomic_DNA"/>
</dbReference>
<sequence>MGTTWAEVPPDARWPAAAAALWRGRWIVAATTVAGALLGSQAGALLGETWTAQVRMVLAVDQAFTPLGGSRPDPERFTATRSALVVSGPVLERAVDLLDDGTGIGDLVQAATATPDEDRDVVTITTTGPTAGTAAARADAMAQAYREFSLEQVERTADVTARAVAGNTAAVADIRALAGVYGDGVELVEAAVVPDAPTSPRPLRDAAALGSVGLLVGAGVAVARGPRRRGTDDAAGALGAPILADVTLPERRGRYAAPSPQDVALAVVALVEFLDARPGPVMIMGLGRPAASAAVVDGLARGLAPRRVAVVDVVPGCSYPEPVDAPDGAASVARIALEAGTSLAELGTEHDVVLVCAGPAGRDAGALRLLPETAGVVVVAAPAGGGTTEVDALRRGLALAGRRCDGVIAVHRRPAG</sequence>
<dbReference type="PANTHER" id="PTHR32309:SF31">
    <property type="entry name" value="CAPSULAR EXOPOLYSACCHARIDE FAMILY"/>
    <property type="match status" value="1"/>
</dbReference>